<evidence type="ECO:0000313" key="2">
    <source>
        <dbReference type="Proteomes" id="UP000250235"/>
    </source>
</evidence>
<protein>
    <submittedName>
        <fullName evidence="1">Uncharacterized protein</fullName>
    </submittedName>
</protein>
<evidence type="ECO:0000313" key="1">
    <source>
        <dbReference type="EMBL" id="KZV48103.1"/>
    </source>
</evidence>
<keyword evidence="2" id="KW-1185">Reference proteome</keyword>
<proteinExistence type="predicted"/>
<dbReference type="AlphaFoldDB" id="A0A2Z7CMW7"/>
<reference evidence="1 2" key="1">
    <citation type="journal article" date="2015" name="Proc. Natl. Acad. Sci. U.S.A.">
        <title>The resurrection genome of Boea hygrometrica: A blueprint for survival of dehydration.</title>
        <authorList>
            <person name="Xiao L."/>
            <person name="Yang G."/>
            <person name="Zhang L."/>
            <person name="Yang X."/>
            <person name="Zhao S."/>
            <person name="Ji Z."/>
            <person name="Zhou Q."/>
            <person name="Hu M."/>
            <person name="Wang Y."/>
            <person name="Chen M."/>
            <person name="Xu Y."/>
            <person name="Jin H."/>
            <person name="Xiao X."/>
            <person name="Hu G."/>
            <person name="Bao F."/>
            <person name="Hu Y."/>
            <person name="Wan P."/>
            <person name="Li L."/>
            <person name="Deng X."/>
            <person name="Kuang T."/>
            <person name="Xiang C."/>
            <person name="Zhu J.K."/>
            <person name="Oliver M.J."/>
            <person name="He Y."/>
        </authorList>
    </citation>
    <scope>NUCLEOTIDE SEQUENCE [LARGE SCALE GENOMIC DNA]</scope>
    <source>
        <strain evidence="2">cv. XS01</strain>
    </source>
</reference>
<dbReference type="EMBL" id="KQ994493">
    <property type="protein sequence ID" value="KZV48103.1"/>
    <property type="molecule type" value="Genomic_DNA"/>
</dbReference>
<accession>A0A2Z7CMW7</accession>
<name>A0A2Z7CMW7_9LAMI</name>
<dbReference type="Proteomes" id="UP000250235">
    <property type="component" value="Unassembled WGS sequence"/>
</dbReference>
<dbReference type="OrthoDB" id="913391at2759"/>
<gene>
    <name evidence="1" type="ORF">F511_02716</name>
</gene>
<organism evidence="1 2">
    <name type="scientific">Dorcoceras hygrometricum</name>
    <dbReference type="NCBI Taxonomy" id="472368"/>
    <lineage>
        <taxon>Eukaryota</taxon>
        <taxon>Viridiplantae</taxon>
        <taxon>Streptophyta</taxon>
        <taxon>Embryophyta</taxon>
        <taxon>Tracheophyta</taxon>
        <taxon>Spermatophyta</taxon>
        <taxon>Magnoliopsida</taxon>
        <taxon>eudicotyledons</taxon>
        <taxon>Gunneridae</taxon>
        <taxon>Pentapetalae</taxon>
        <taxon>asterids</taxon>
        <taxon>lamiids</taxon>
        <taxon>Lamiales</taxon>
        <taxon>Gesneriaceae</taxon>
        <taxon>Didymocarpoideae</taxon>
        <taxon>Trichosporeae</taxon>
        <taxon>Loxocarpinae</taxon>
        <taxon>Dorcoceras</taxon>
    </lineage>
</organism>
<sequence>MFDRVKYDEDHRFSLATFKLMEHAQRWCKGTSRAMREMGEVVSWESFCQHSKRSISLSPVYGEYENLITWCRENHSSIAIFAVFPVFEFNLIYKCKSLVLVEFPTQSSPFNGCHIRNPTIGLILSNPRLLIANINRGDQQKSISRCLLFLSLKSAEEIKCCIRNYNLETTPFQLNETTPQRFTSRQQYLLQRTRCWLSNSLQNPSAAGYAKLTQNNDASTNLDDAVLDMPHRYQLLVNQQASILHNDSKPAVALNQMTSLRLQQPAVAQRKLLLLVSTCKTVLATCHSLVDPFNCARQPPATTISNTTQLPKLVVNTQKR</sequence>